<dbReference type="AlphaFoldDB" id="A0A081N2H5"/>
<dbReference type="SUPFAM" id="SSF53850">
    <property type="entry name" value="Periplasmic binding protein-like II"/>
    <property type="match status" value="1"/>
</dbReference>
<dbReference type="PANTHER" id="PTHR42779:SF1">
    <property type="entry name" value="PROTEIN YNJB"/>
    <property type="match status" value="1"/>
</dbReference>
<dbReference type="Proteomes" id="UP000028006">
    <property type="component" value="Unassembled WGS sequence"/>
</dbReference>
<dbReference type="Gene3D" id="3.40.190.10">
    <property type="entry name" value="Periplasmic binding protein-like II"/>
    <property type="match status" value="2"/>
</dbReference>
<accession>A0A081N2H5</accession>
<dbReference type="EMBL" id="JOKG01000004">
    <property type="protein sequence ID" value="KEQ12648.1"/>
    <property type="molecule type" value="Genomic_DNA"/>
</dbReference>
<dbReference type="Pfam" id="PF13416">
    <property type="entry name" value="SBP_bac_8"/>
    <property type="match status" value="1"/>
</dbReference>
<evidence type="ECO:0000313" key="1">
    <source>
        <dbReference type="EMBL" id="KEQ12648.1"/>
    </source>
</evidence>
<dbReference type="eggNOG" id="COG4134">
    <property type="taxonomic scope" value="Bacteria"/>
</dbReference>
<comment type="caution">
    <text evidence="1">The sequence shown here is derived from an EMBL/GenBank/DDBJ whole genome shotgun (WGS) entry which is preliminary data.</text>
</comment>
<evidence type="ECO:0000313" key="2">
    <source>
        <dbReference type="Proteomes" id="UP000028006"/>
    </source>
</evidence>
<dbReference type="InterPro" id="IPR006059">
    <property type="entry name" value="SBP"/>
</dbReference>
<reference evidence="1 2" key="1">
    <citation type="submission" date="2014-06" db="EMBL/GenBank/DDBJ databases">
        <title>Whole Genome Sequences of Three Symbiotic Endozoicomonas Bacteria.</title>
        <authorList>
            <person name="Neave M.J."/>
            <person name="Apprill A."/>
            <person name="Voolstra C.R."/>
        </authorList>
    </citation>
    <scope>NUCLEOTIDE SEQUENCE [LARGE SCALE GENOMIC DNA]</scope>
    <source>
        <strain evidence="1 2">LMG 24815</strain>
    </source>
</reference>
<evidence type="ECO:0008006" key="3">
    <source>
        <dbReference type="Google" id="ProtNLM"/>
    </source>
</evidence>
<dbReference type="NCBIfam" id="NF008633">
    <property type="entry name" value="PRK11622.1"/>
    <property type="match status" value="1"/>
</dbReference>
<proteinExistence type="predicted"/>
<dbReference type="PIRSF" id="PIRSF029172">
    <property type="entry name" value="UCP029172_ABC_sbc_YnjB"/>
    <property type="match status" value="1"/>
</dbReference>
<sequence>MAGKLFAVLCLFFLMPVYSSEWTKIEKRAREQTVYFYGWGGHPQVNDYLHWASQEVKRLHDINLVHVKVGDISEAITLVLSEKSSGRHKDGRVDLLWVNGENFAALKRADLLYGPFTDQLPNFSLVDKRLPIDIDFSTPVDGLEAPWGVGQMVMMFDRSVTKKPPASASELLQYAKQHPGRISYPQPPQFHGVTFLKQLLSELVKDPEALQKPADSIDFERVTAPLWDYLDQLHKFAWYNGRRFPQSDRHMIQLLDDRELHMAISFNPAEAAAAVSRGDLVNSVSSHAFQLGALTNIHFLAIPYNSSAKEGAQVVINFLMSPQAQQHKAKLSVWGDPPVLQQPLLQLSPEATARFDVIPEPHFSWHGALADAWLKRYGYQ</sequence>
<dbReference type="InterPro" id="IPR027020">
    <property type="entry name" value="YnjB"/>
</dbReference>
<name>A0A081N2H5_9GAMM</name>
<dbReference type="PANTHER" id="PTHR42779">
    <property type="entry name" value="PROTEIN YNJB"/>
    <property type="match status" value="1"/>
</dbReference>
<keyword evidence="2" id="KW-1185">Reference proteome</keyword>
<protein>
    <recommendedName>
        <fullName evidence="3">ABC transporter substrate-binding protein</fullName>
    </recommendedName>
</protein>
<gene>
    <name evidence="1" type="ORF">GZ77_19310</name>
</gene>
<organism evidence="1 2">
    <name type="scientific">Endozoicomonas montiporae</name>
    <dbReference type="NCBI Taxonomy" id="1027273"/>
    <lineage>
        <taxon>Bacteria</taxon>
        <taxon>Pseudomonadati</taxon>
        <taxon>Pseudomonadota</taxon>
        <taxon>Gammaproteobacteria</taxon>
        <taxon>Oceanospirillales</taxon>
        <taxon>Endozoicomonadaceae</taxon>
        <taxon>Endozoicomonas</taxon>
    </lineage>
</organism>